<dbReference type="InterPro" id="IPR024623">
    <property type="entry name" value="YtxH"/>
</dbReference>
<evidence type="ECO:0008006" key="4">
    <source>
        <dbReference type="Google" id="ProtNLM"/>
    </source>
</evidence>
<gene>
    <name evidence="2" type="ORF">GETHPA_19000</name>
</gene>
<keyword evidence="1" id="KW-0812">Transmembrane</keyword>
<protein>
    <recommendedName>
        <fullName evidence="4">YtxH domain-containing protein</fullName>
    </recommendedName>
</protein>
<keyword evidence="3" id="KW-1185">Reference proteome</keyword>
<accession>A0ABQ5Q6Z3</accession>
<proteinExistence type="predicted"/>
<keyword evidence="1" id="KW-0472">Membrane</keyword>
<evidence type="ECO:0000313" key="3">
    <source>
        <dbReference type="Proteomes" id="UP001165089"/>
    </source>
</evidence>
<reference evidence="2 3" key="1">
    <citation type="journal article" date="2023" name="Antonie Van Leeuwenhoek">
        <title>Mesoterricola silvestris gen. nov., sp. nov., Mesoterricola sediminis sp. nov., Geothrix oryzae sp. nov., Geothrix edaphica sp. nov., Geothrix rubra sp. nov., and Geothrix limicola sp. nov., six novel members of Acidobacteriota isolated from soils.</title>
        <authorList>
            <person name="Itoh H."/>
            <person name="Sugisawa Y."/>
            <person name="Mise K."/>
            <person name="Xu Z."/>
            <person name="Kuniyasu M."/>
            <person name="Ushijima N."/>
            <person name="Kawano K."/>
            <person name="Kobayashi E."/>
            <person name="Shiratori Y."/>
            <person name="Masuda Y."/>
            <person name="Senoo K."/>
        </authorList>
    </citation>
    <scope>NUCLEOTIDE SEQUENCE [LARGE SCALE GENOMIC DNA]</scope>
    <source>
        <strain evidence="2 3">Red803</strain>
    </source>
</reference>
<dbReference type="Pfam" id="PF12732">
    <property type="entry name" value="YtxH"/>
    <property type="match status" value="1"/>
</dbReference>
<dbReference type="EMBL" id="BSDD01000003">
    <property type="protein sequence ID" value="GLH70367.1"/>
    <property type="molecule type" value="Genomic_DNA"/>
</dbReference>
<sequence>MSQENPSSMMPMLMTFIAGAAVGGIIIALTTPKSGPELRGDLKDLARRAKREAGNLADAAGTAWDGLRERTVLASSDLSRGLSDAADHLRG</sequence>
<comment type="caution">
    <text evidence="2">The sequence shown here is derived from an EMBL/GenBank/DDBJ whole genome shotgun (WGS) entry which is preliminary data.</text>
</comment>
<dbReference type="Proteomes" id="UP001165089">
    <property type="component" value="Unassembled WGS sequence"/>
</dbReference>
<evidence type="ECO:0000256" key="1">
    <source>
        <dbReference type="SAM" id="Phobius"/>
    </source>
</evidence>
<keyword evidence="1" id="KW-1133">Transmembrane helix</keyword>
<evidence type="ECO:0000313" key="2">
    <source>
        <dbReference type="EMBL" id="GLH70367.1"/>
    </source>
</evidence>
<name>A0ABQ5Q6Z3_9BACT</name>
<feature type="transmembrane region" description="Helical" evidence="1">
    <location>
        <begin position="12"/>
        <end position="30"/>
    </location>
</feature>
<organism evidence="2 3">
    <name type="scientific">Geothrix rubra</name>
    <dbReference type="NCBI Taxonomy" id="2927977"/>
    <lineage>
        <taxon>Bacteria</taxon>
        <taxon>Pseudomonadati</taxon>
        <taxon>Acidobacteriota</taxon>
        <taxon>Holophagae</taxon>
        <taxon>Holophagales</taxon>
        <taxon>Holophagaceae</taxon>
        <taxon>Geothrix</taxon>
    </lineage>
</organism>